<dbReference type="AlphaFoldDB" id="A0A8K0TII9"/>
<comment type="caution">
    <text evidence="3">The sequence shown here is derived from an EMBL/GenBank/DDBJ whole genome shotgun (WGS) entry which is preliminary data.</text>
</comment>
<feature type="chain" id="PRO_5035470614" evidence="2">
    <location>
        <begin position="22"/>
        <end position="284"/>
    </location>
</feature>
<feature type="region of interest" description="Disordered" evidence="1">
    <location>
        <begin position="130"/>
        <end position="164"/>
    </location>
</feature>
<keyword evidence="2" id="KW-0732">Signal</keyword>
<dbReference type="Proteomes" id="UP000813385">
    <property type="component" value="Unassembled WGS sequence"/>
</dbReference>
<dbReference type="EMBL" id="JAGPXD010000003">
    <property type="protein sequence ID" value="KAH7363145.1"/>
    <property type="molecule type" value="Genomic_DNA"/>
</dbReference>
<evidence type="ECO:0000256" key="1">
    <source>
        <dbReference type="SAM" id="MobiDB-lite"/>
    </source>
</evidence>
<protein>
    <submittedName>
        <fullName evidence="3">Uncharacterized protein</fullName>
    </submittedName>
</protein>
<proteinExistence type="predicted"/>
<feature type="signal peptide" evidence="2">
    <location>
        <begin position="1"/>
        <end position="21"/>
    </location>
</feature>
<evidence type="ECO:0000256" key="2">
    <source>
        <dbReference type="SAM" id="SignalP"/>
    </source>
</evidence>
<name>A0A8K0TII9_9PEZI</name>
<dbReference type="OrthoDB" id="3836772at2759"/>
<feature type="compositionally biased region" description="Basic and acidic residues" evidence="1">
    <location>
        <begin position="154"/>
        <end position="164"/>
    </location>
</feature>
<organism evidence="3 4">
    <name type="scientific">Plectosphaerella cucumerina</name>
    <dbReference type="NCBI Taxonomy" id="40658"/>
    <lineage>
        <taxon>Eukaryota</taxon>
        <taxon>Fungi</taxon>
        <taxon>Dikarya</taxon>
        <taxon>Ascomycota</taxon>
        <taxon>Pezizomycotina</taxon>
        <taxon>Sordariomycetes</taxon>
        <taxon>Hypocreomycetidae</taxon>
        <taxon>Glomerellales</taxon>
        <taxon>Plectosphaerellaceae</taxon>
        <taxon>Plectosphaerella</taxon>
    </lineage>
</organism>
<evidence type="ECO:0000313" key="4">
    <source>
        <dbReference type="Proteomes" id="UP000813385"/>
    </source>
</evidence>
<sequence>MRWFRATLLAAIAQLTTLMAAAVPDQEDLGLWTVDGFRRECDAEANECRISFKLTLADGADTTDCSFTVKGFTDSTEQLNFRGAQCEETYYYTISSGWNSSGFTVVVVHDEFLGLQSFFGFRDDELADGKAAESKSRDVQRSRPDGGAGSSGEDEAKKEEEDLSHADGWKLTKVKRDAFVNDDDEIPTVETSFNIEHPDFEAEACSAVAYGEKGEEPKTMSFYDVSCKESNWTLSWGYDDKAEEDVAIMTLMNPDKNRRAYFGFRYVNGDKDLGENGPEPTYPF</sequence>
<keyword evidence="4" id="KW-1185">Reference proteome</keyword>
<accession>A0A8K0TII9</accession>
<feature type="compositionally biased region" description="Basic and acidic residues" evidence="1">
    <location>
        <begin position="130"/>
        <end position="144"/>
    </location>
</feature>
<evidence type="ECO:0000313" key="3">
    <source>
        <dbReference type="EMBL" id="KAH7363145.1"/>
    </source>
</evidence>
<gene>
    <name evidence="3" type="ORF">B0T11DRAFT_353266</name>
</gene>
<reference evidence="3" key="1">
    <citation type="journal article" date="2021" name="Nat. Commun.">
        <title>Genetic determinants of endophytism in the Arabidopsis root mycobiome.</title>
        <authorList>
            <person name="Mesny F."/>
            <person name="Miyauchi S."/>
            <person name="Thiergart T."/>
            <person name="Pickel B."/>
            <person name="Atanasova L."/>
            <person name="Karlsson M."/>
            <person name="Huettel B."/>
            <person name="Barry K.W."/>
            <person name="Haridas S."/>
            <person name="Chen C."/>
            <person name="Bauer D."/>
            <person name="Andreopoulos W."/>
            <person name="Pangilinan J."/>
            <person name="LaButti K."/>
            <person name="Riley R."/>
            <person name="Lipzen A."/>
            <person name="Clum A."/>
            <person name="Drula E."/>
            <person name="Henrissat B."/>
            <person name="Kohler A."/>
            <person name="Grigoriev I.V."/>
            <person name="Martin F.M."/>
            <person name="Hacquard S."/>
        </authorList>
    </citation>
    <scope>NUCLEOTIDE SEQUENCE</scope>
    <source>
        <strain evidence="3">MPI-CAGE-AT-0016</strain>
    </source>
</reference>